<gene>
    <name evidence="2" type="ORF">MUB52_12500</name>
</gene>
<dbReference type="PROSITE" id="PS50206">
    <property type="entry name" value="RHODANESE_3"/>
    <property type="match status" value="1"/>
</dbReference>
<evidence type="ECO:0000313" key="2">
    <source>
        <dbReference type="EMBL" id="MCV3272250.1"/>
    </source>
</evidence>
<feature type="domain" description="Rhodanese" evidence="1">
    <location>
        <begin position="60"/>
        <end position="160"/>
    </location>
</feature>
<comment type="caution">
    <text evidence="2">The sequence shown here is derived from an EMBL/GenBank/DDBJ whole genome shotgun (WGS) entry which is preliminary data.</text>
</comment>
<evidence type="ECO:0000313" key="3">
    <source>
        <dbReference type="Proteomes" id="UP001208690"/>
    </source>
</evidence>
<dbReference type="InterPro" id="IPR036873">
    <property type="entry name" value="Rhodanese-like_dom_sf"/>
</dbReference>
<keyword evidence="3" id="KW-1185">Reference proteome</keyword>
<dbReference type="Proteomes" id="UP001208690">
    <property type="component" value="Unassembled WGS sequence"/>
</dbReference>
<dbReference type="SUPFAM" id="SSF52821">
    <property type="entry name" value="Rhodanese/Cell cycle control phosphatase"/>
    <property type="match status" value="1"/>
</dbReference>
<evidence type="ECO:0000259" key="1">
    <source>
        <dbReference type="PROSITE" id="PS50206"/>
    </source>
</evidence>
<protein>
    <submittedName>
        <fullName evidence="2">Rhodanese-like domain-containing protein</fullName>
    </submittedName>
</protein>
<dbReference type="PROSITE" id="PS51318">
    <property type="entry name" value="TAT"/>
    <property type="match status" value="1"/>
</dbReference>
<dbReference type="RefSeq" id="WP_263844574.1">
    <property type="nucleotide sequence ID" value="NZ_JALIEB010000007.1"/>
</dbReference>
<dbReference type="Gene3D" id="3.40.250.10">
    <property type="entry name" value="Rhodanese-like domain"/>
    <property type="match status" value="1"/>
</dbReference>
<organism evidence="2 3">
    <name type="scientific">Roseobacter sinensis</name>
    <dbReference type="NCBI Taxonomy" id="2931391"/>
    <lineage>
        <taxon>Bacteria</taxon>
        <taxon>Pseudomonadati</taxon>
        <taxon>Pseudomonadota</taxon>
        <taxon>Alphaproteobacteria</taxon>
        <taxon>Rhodobacterales</taxon>
        <taxon>Roseobacteraceae</taxon>
        <taxon>Roseobacter</taxon>
    </lineage>
</organism>
<proteinExistence type="predicted"/>
<reference evidence="2 3" key="1">
    <citation type="submission" date="2022-04" db="EMBL/GenBank/DDBJ databases">
        <title>Roseobacter sp. WL0113 is a bacterium isolated from neritic sediment.</title>
        <authorList>
            <person name="Wang L."/>
            <person name="He W."/>
            <person name="Zhang D.-F."/>
        </authorList>
    </citation>
    <scope>NUCLEOTIDE SEQUENCE [LARGE SCALE GENOMIC DNA]</scope>
    <source>
        <strain evidence="2 3">WL0113</strain>
    </source>
</reference>
<dbReference type="EMBL" id="JALIEB010000007">
    <property type="protein sequence ID" value="MCV3272250.1"/>
    <property type="molecule type" value="Genomic_DNA"/>
</dbReference>
<name>A0ABT3BF99_9RHOB</name>
<dbReference type="InterPro" id="IPR006311">
    <property type="entry name" value="TAT_signal"/>
</dbReference>
<accession>A0ABT3BF99</accession>
<dbReference type="InterPro" id="IPR001763">
    <property type="entry name" value="Rhodanese-like_dom"/>
</dbReference>
<dbReference type="CDD" id="cd00158">
    <property type="entry name" value="RHOD"/>
    <property type="match status" value="1"/>
</dbReference>
<dbReference type="Pfam" id="PF00581">
    <property type="entry name" value="Rhodanese"/>
    <property type="match status" value="1"/>
</dbReference>
<sequence length="162" mass="17247">MAEKDLPSRKAPARMTRRGLLALGGIGVVTAGAFATRWFNIWAETGESALSAPDAHAAALAGDILLVDIRRPDEWARTGVGEGALPLDMRRGDFIEALLVEVENDTKRPVALICARGVRSRHLSARLVEAGFSRIIDVPEGMLGSGAGPGWVKRGLPVVKQS</sequence>